<dbReference type="GO" id="GO:0006099">
    <property type="term" value="P:tricarboxylic acid cycle"/>
    <property type="evidence" value="ECO:0007669"/>
    <property type="project" value="InterPro"/>
</dbReference>
<dbReference type="SUPFAM" id="SSF52016">
    <property type="entry name" value="LeuD/IlvD-like"/>
    <property type="match status" value="1"/>
</dbReference>
<sequence>SRTTFPTKITVTVFKVTGETNTDDLSPAQDAWSRPDIPLHANAMLKNERDGINPEKPGEVGPIKQLEELKAKGNIVAYVGDVVGTGSSRKSATNSVLWFTGDDIPHIPNKRDGGVCIGSKIAPIFFNTMEDAGALPIELDVDGMNMGDVI</sequence>
<evidence type="ECO:0000259" key="1">
    <source>
        <dbReference type="Pfam" id="PF06434"/>
    </source>
</evidence>
<dbReference type="AlphaFoldDB" id="A0AAJ2LQP9"/>
<dbReference type="EC" id="4.2.1.3" evidence="2"/>
<feature type="non-terminal residue" evidence="2">
    <location>
        <position position="150"/>
    </location>
</feature>
<evidence type="ECO:0000313" key="2">
    <source>
        <dbReference type="EMBL" id="MDR9778278.1"/>
    </source>
</evidence>
<protein>
    <submittedName>
        <fullName evidence="2">Aconitate hydratase B</fullName>
        <ecNumber evidence="2">4.2.1.3</ecNumber>
    </submittedName>
</protein>
<dbReference type="GO" id="GO:0003994">
    <property type="term" value="F:aconitate hydratase activity"/>
    <property type="evidence" value="ECO:0007669"/>
    <property type="project" value="UniProtKB-EC"/>
</dbReference>
<dbReference type="Gene3D" id="3.20.19.10">
    <property type="entry name" value="Aconitase, domain 4"/>
    <property type="match status" value="1"/>
</dbReference>
<dbReference type="CDD" id="cd01576">
    <property type="entry name" value="AcnB_Swivel"/>
    <property type="match status" value="1"/>
</dbReference>
<dbReference type="Proteomes" id="UP001268610">
    <property type="component" value="Unassembled WGS sequence"/>
</dbReference>
<reference evidence="2" key="1">
    <citation type="submission" date="2023-04" db="EMBL/GenBank/DDBJ databases">
        <title>Genomic characterization of faba bean (Vicia faba) microsymbionts in Mexican soils.</title>
        <authorList>
            <person name="Rivera Orduna F.N."/>
            <person name="Guevara-Luna J."/>
            <person name="Yan J."/>
            <person name="Arroyo-Herrera I."/>
            <person name="Li Y."/>
            <person name="Vasquez-Murrieta M.S."/>
            <person name="Wang E.T."/>
        </authorList>
    </citation>
    <scope>NUCLEOTIDE SEQUENCE</scope>
    <source>
        <strain evidence="2">CH26</strain>
    </source>
</reference>
<keyword evidence="2" id="KW-0456">Lyase</keyword>
<organism evidence="2 3">
    <name type="scientific">Rhizobium hidalgonense</name>
    <dbReference type="NCBI Taxonomy" id="1538159"/>
    <lineage>
        <taxon>Bacteria</taxon>
        <taxon>Pseudomonadati</taxon>
        <taxon>Pseudomonadota</taxon>
        <taxon>Alphaproteobacteria</taxon>
        <taxon>Hyphomicrobiales</taxon>
        <taxon>Rhizobiaceae</taxon>
        <taxon>Rhizobium/Agrobacterium group</taxon>
        <taxon>Rhizobium</taxon>
    </lineage>
</organism>
<dbReference type="InterPro" id="IPR015929">
    <property type="entry name" value="Aconitase_B_swivel"/>
</dbReference>
<dbReference type="EMBL" id="JAVLSF010000648">
    <property type="protein sequence ID" value="MDR9778278.1"/>
    <property type="molecule type" value="Genomic_DNA"/>
</dbReference>
<dbReference type="Pfam" id="PF06434">
    <property type="entry name" value="Aconitase_2_N"/>
    <property type="match status" value="1"/>
</dbReference>
<comment type="caution">
    <text evidence="2">The sequence shown here is derived from an EMBL/GenBank/DDBJ whole genome shotgun (WGS) entry which is preliminary data.</text>
</comment>
<feature type="non-terminal residue" evidence="2">
    <location>
        <position position="1"/>
    </location>
</feature>
<name>A0AAJ2LQP9_9HYPH</name>
<proteinExistence type="predicted"/>
<feature type="domain" description="Aconitase B swivel" evidence="1">
    <location>
        <begin position="11"/>
        <end position="150"/>
    </location>
</feature>
<gene>
    <name evidence="2" type="ORF">RJJ65_37705</name>
</gene>
<evidence type="ECO:0000313" key="3">
    <source>
        <dbReference type="Proteomes" id="UP001268610"/>
    </source>
</evidence>
<dbReference type="InterPro" id="IPR015928">
    <property type="entry name" value="Aconitase/3IPM_dehydase_swvl"/>
</dbReference>
<accession>A0AAJ2LQP9</accession>